<dbReference type="SUPFAM" id="SSF56219">
    <property type="entry name" value="DNase I-like"/>
    <property type="match status" value="1"/>
</dbReference>
<dbReference type="Gene3D" id="3.60.10.10">
    <property type="entry name" value="Endonuclease/exonuclease/phosphatase"/>
    <property type="match status" value="1"/>
</dbReference>
<protein>
    <recommendedName>
        <fullName evidence="2">RRM domain-containing protein</fullName>
    </recommendedName>
</protein>
<dbReference type="EMBL" id="SZYD01000006">
    <property type="protein sequence ID" value="KAD5960910.1"/>
    <property type="molecule type" value="Genomic_DNA"/>
</dbReference>
<dbReference type="OrthoDB" id="3264871at2759"/>
<dbReference type="PROSITE" id="PS50102">
    <property type="entry name" value="RRM"/>
    <property type="match status" value="1"/>
</dbReference>
<dbReference type="PANTHER" id="PTHR33710:SF64">
    <property type="entry name" value="ENDONUCLEASE_EXONUCLEASE_PHOSPHATASE DOMAIN-CONTAINING PROTEIN"/>
    <property type="match status" value="1"/>
</dbReference>
<dbReference type="InterPro" id="IPR000504">
    <property type="entry name" value="RRM_dom"/>
</dbReference>
<organism evidence="3 4">
    <name type="scientific">Mikania micrantha</name>
    <name type="common">bitter vine</name>
    <dbReference type="NCBI Taxonomy" id="192012"/>
    <lineage>
        <taxon>Eukaryota</taxon>
        <taxon>Viridiplantae</taxon>
        <taxon>Streptophyta</taxon>
        <taxon>Embryophyta</taxon>
        <taxon>Tracheophyta</taxon>
        <taxon>Spermatophyta</taxon>
        <taxon>Magnoliopsida</taxon>
        <taxon>eudicotyledons</taxon>
        <taxon>Gunneridae</taxon>
        <taxon>Pentapetalae</taxon>
        <taxon>asterids</taxon>
        <taxon>campanulids</taxon>
        <taxon>Asterales</taxon>
        <taxon>Asteraceae</taxon>
        <taxon>Asteroideae</taxon>
        <taxon>Heliantheae alliance</taxon>
        <taxon>Eupatorieae</taxon>
        <taxon>Mikania</taxon>
    </lineage>
</organism>
<evidence type="ECO:0000259" key="2">
    <source>
        <dbReference type="PROSITE" id="PS50102"/>
    </source>
</evidence>
<feature type="domain" description="RRM" evidence="2">
    <location>
        <begin position="32"/>
        <end position="73"/>
    </location>
</feature>
<evidence type="ECO:0000313" key="3">
    <source>
        <dbReference type="EMBL" id="KAD5960910.1"/>
    </source>
</evidence>
<dbReference type="InterPro" id="IPR035979">
    <property type="entry name" value="RBD_domain_sf"/>
</dbReference>
<dbReference type="Gene3D" id="3.30.70.330">
    <property type="match status" value="1"/>
</dbReference>
<dbReference type="GO" id="GO:0003723">
    <property type="term" value="F:RNA binding"/>
    <property type="evidence" value="ECO:0007669"/>
    <property type="project" value="UniProtKB-UniRule"/>
</dbReference>
<dbReference type="PANTHER" id="PTHR33710">
    <property type="entry name" value="BNAC02G09200D PROTEIN"/>
    <property type="match status" value="1"/>
</dbReference>
<accession>A0A5N6P7C9</accession>
<dbReference type="InterPro" id="IPR036691">
    <property type="entry name" value="Endo/exonu/phosph_ase_sf"/>
</dbReference>
<dbReference type="SUPFAM" id="SSF54928">
    <property type="entry name" value="RNA-binding domain, RBD"/>
    <property type="match status" value="1"/>
</dbReference>
<dbReference type="CDD" id="cd00590">
    <property type="entry name" value="RRM_SF"/>
    <property type="match status" value="1"/>
</dbReference>
<sequence length="657" mass="74711">MGDETWTEIHRRRRNYGGKWRSNDQFPKAHETTFFVNNLPDGVSETNFRELFKCFGNLSDAYVARKRDKGAIFSDPFALGIYNKWGSKQELPVGRESARVENRRRTNEFLYHSAGVSRSPNGQFSYKDAVMGNSLPNKIRHPPIEIGTLRFWKDYSLMGVTKDLITLDSIVDILEGLGLNGEMIRAEKWFRNIDQWKGQEYAFERVATLRVYGDPGMAWDARIFNLIGENYGQILHESSATPKDCNLSYDKILILTSKMGRVCEEEEDWCPTFLVNSPENVDRCRKVSNCSFGHCERAWELNGRNDDEREEGEIFEKNQAEYNSNAAGEAQNLAPPACEMATRNTRVGRVAEFGSNNHRPKKRSRVNSDVFEGEFSDSGIPNRDGLDIPFLNPDLNLPPPVNNRKIRQPEMGSDLVVEDRQPPVLVASTVAPGSEELPVAQVAQSLHNEVVATMEGRSGGLLSIWDPDVFKKHGVSKGDHFLHVYGSVVGIDEPLNIVNIYAPQNATSKRLNSEFDNHGARVFHDFIHEARLHEYRMSSMKFTYMSADGTKFSKIDRFLVCNQFYHRWPDAIVMAHDRLWSDHSPITLTMKSLDFGPSPFKFYTSWLSIPGIDDIVRRAAGDCELVGTPDVTFLAKLRCIKYRLKEWLAASRELSNA</sequence>
<comment type="caution">
    <text evidence="3">The sequence shown here is derived from an EMBL/GenBank/DDBJ whole genome shotgun (WGS) entry which is preliminary data.</text>
</comment>
<dbReference type="InterPro" id="IPR012677">
    <property type="entry name" value="Nucleotide-bd_a/b_plait_sf"/>
</dbReference>
<keyword evidence="4" id="KW-1185">Reference proteome</keyword>
<proteinExistence type="predicted"/>
<evidence type="ECO:0000256" key="1">
    <source>
        <dbReference type="PROSITE-ProRule" id="PRU00176"/>
    </source>
</evidence>
<gene>
    <name evidence="3" type="ORF">E3N88_12382</name>
</gene>
<keyword evidence="1" id="KW-0694">RNA-binding</keyword>
<evidence type="ECO:0000313" key="4">
    <source>
        <dbReference type="Proteomes" id="UP000326396"/>
    </source>
</evidence>
<reference evidence="3 4" key="1">
    <citation type="submission" date="2019-05" db="EMBL/GenBank/DDBJ databases">
        <title>Mikania micrantha, genome provides insights into the molecular mechanism of rapid growth.</title>
        <authorList>
            <person name="Liu B."/>
        </authorList>
    </citation>
    <scope>NUCLEOTIDE SEQUENCE [LARGE SCALE GENOMIC DNA]</scope>
    <source>
        <strain evidence="3">NLD-2019</strain>
        <tissue evidence="3">Leaf</tissue>
    </source>
</reference>
<name>A0A5N6P7C9_9ASTR</name>
<dbReference type="AlphaFoldDB" id="A0A5N6P7C9"/>
<dbReference type="Proteomes" id="UP000326396">
    <property type="component" value="Linkage Group LG14"/>
</dbReference>